<evidence type="ECO:0000313" key="2">
    <source>
        <dbReference type="EMBL" id="KAG2298758.1"/>
    </source>
</evidence>
<feature type="region of interest" description="Disordered" evidence="1">
    <location>
        <begin position="122"/>
        <end position="142"/>
    </location>
</feature>
<proteinExistence type="predicted"/>
<accession>A0A8X7S3V4</accession>
<dbReference type="OrthoDB" id="1939092at2759"/>
<keyword evidence="3" id="KW-1185">Reference proteome</keyword>
<gene>
    <name evidence="2" type="ORF">Bca52824_035230</name>
</gene>
<reference evidence="2 3" key="1">
    <citation type="submission" date="2020-02" db="EMBL/GenBank/DDBJ databases">
        <authorList>
            <person name="Ma Q."/>
            <person name="Huang Y."/>
            <person name="Song X."/>
            <person name="Pei D."/>
        </authorList>
    </citation>
    <scope>NUCLEOTIDE SEQUENCE [LARGE SCALE GENOMIC DNA]</scope>
    <source>
        <strain evidence="2">Sxm20200214</strain>
        <tissue evidence="2">Leaf</tissue>
    </source>
</reference>
<dbReference type="AlphaFoldDB" id="A0A8X7S3V4"/>
<organism evidence="2 3">
    <name type="scientific">Brassica carinata</name>
    <name type="common">Ethiopian mustard</name>
    <name type="synonym">Abyssinian cabbage</name>
    <dbReference type="NCBI Taxonomy" id="52824"/>
    <lineage>
        <taxon>Eukaryota</taxon>
        <taxon>Viridiplantae</taxon>
        <taxon>Streptophyta</taxon>
        <taxon>Embryophyta</taxon>
        <taxon>Tracheophyta</taxon>
        <taxon>Spermatophyta</taxon>
        <taxon>Magnoliopsida</taxon>
        <taxon>eudicotyledons</taxon>
        <taxon>Gunneridae</taxon>
        <taxon>Pentapetalae</taxon>
        <taxon>rosids</taxon>
        <taxon>malvids</taxon>
        <taxon>Brassicales</taxon>
        <taxon>Brassicaceae</taxon>
        <taxon>Brassiceae</taxon>
        <taxon>Brassica</taxon>
    </lineage>
</organism>
<dbReference type="Proteomes" id="UP000886595">
    <property type="component" value="Unassembled WGS sequence"/>
</dbReference>
<feature type="region of interest" description="Disordered" evidence="1">
    <location>
        <begin position="1"/>
        <end position="21"/>
    </location>
</feature>
<evidence type="ECO:0000256" key="1">
    <source>
        <dbReference type="SAM" id="MobiDB-lite"/>
    </source>
</evidence>
<name>A0A8X7S3V4_BRACI</name>
<sequence>MPFATNQPSTSPAVNGCYYPPEPPPPSGGNQQWLFPVMSPSSEGLIYKPHPGMGHTGPSVEGIMVICLHHCHGWWSASSVSPGHGISILWLGPVGCCMIHKGVMGQGVSRGDCGIQAVGRSGRMMETRQKDKEKEKETGKDLAQGNARLRSVMLTRDHRLAMVDPDGSSEESDLLEPSHGLGQNRETLHGLGWAVWASSHGRVWDDVIDGLDHIRTGRPCVVQSVLDVLIDVLMVAVCLVTDWIRPGPWKC</sequence>
<feature type="compositionally biased region" description="Basic and acidic residues" evidence="1">
    <location>
        <begin position="123"/>
        <end position="140"/>
    </location>
</feature>
<dbReference type="EMBL" id="JAAMPC010000008">
    <property type="protein sequence ID" value="KAG2298758.1"/>
    <property type="molecule type" value="Genomic_DNA"/>
</dbReference>
<protein>
    <submittedName>
        <fullName evidence="2">Uncharacterized protein</fullName>
    </submittedName>
</protein>
<comment type="caution">
    <text evidence="2">The sequence shown here is derived from an EMBL/GenBank/DDBJ whole genome shotgun (WGS) entry which is preliminary data.</text>
</comment>
<feature type="compositionally biased region" description="Polar residues" evidence="1">
    <location>
        <begin position="1"/>
        <end position="13"/>
    </location>
</feature>
<evidence type="ECO:0000313" key="3">
    <source>
        <dbReference type="Proteomes" id="UP000886595"/>
    </source>
</evidence>